<evidence type="ECO:0000313" key="2">
    <source>
        <dbReference type="Proteomes" id="UP000198226"/>
    </source>
</evidence>
<dbReference type="AlphaFoldDB" id="A0A120F9D8"/>
<protein>
    <submittedName>
        <fullName evidence="1">Uncharacterized protein</fullName>
    </submittedName>
</protein>
<dbReference type="OrthoDB" id="4569917at2"/>
<proteinExistence type="predicted"/>
<reference evidence="2" key="1">
    <citation type="submission" date="2016-06" db="EMBL/GenBank/DDBJ databases">
        <authorList>
            <person name="Varghese N."/>
            <person name="Submissions Spin"/>
        </authorList>
    </citation>
    <scope>NUCLEOTIDE SEQUENCE [LARGE SCALE GENOMIC DNA]</scope>
    <source>
        <strain evidence="2">DSM 44983</strain>
    </source>
</reference>
<name>A0A120F9D8_9ACTN</name>
<gene>
    <name evidence="1" type="ORF">GA0070623_1911</name>
</gene>
<evidence type="ECO:0000313" key="1">
    <source>
        <dbReference type="EMBL" id="SCG51294.1"/>
    </source>
</evidence>
<accession>A0A120F9D8</accession>
<sequence>MTPTSRALIAGAAGASALNAVTYLDMAIRARPASSAAEDSAGRLAELAHVDLGDQRTATNRRSGLGPLLGYATSVAAAAGYAAAGGRQLPLGVSVLALTGLAMIGSNGPLTVLRVTDPRTWSATDWITDLVPHLAYGAVTAVTLRALR</sequence>
<dbReference type="EMBL" id="LT607752">
    <property type="protein sequence ID" value="SCG51294.1"/>
    <property type="molecule type" value="Genomic_DNA"/>
</dbReference>
<keyword evidence="2" id="KW-1185">Reference proteome</keyword>
<dbReference type="Proteomes" id="UP000198226">
    <property type="component" value="Chromosome I"/>
</dbReference>
<dbReference type="RefSeq" id="WP_067305004.1">
    <property type="nucleotide sequence ID" value="NZ_LRMV01000029.1"/>
</dbReference>
<organism evidence="1 2">
    <name type="scientific">Micromonospora rifamycinica</name>
    <dbReference type="NCBI Taxonomy" id="291594"/>
    <lineage>
        <taxon>Bacteria</taxon>
        <taxon>Bacillati</taxon>
        <taxon>Actinomycetota</taxon>
        <taxon>Actinomycetes</taxon>
        <taxon>Micromonosporales</taxon>
        <taxon>Micromonosporaceae</taxon>
        <taxon>Micromonospora</taxon>
    </lineage>
</organism>